<evidence type="ECO:0000313" key="12">
    <source>
        <dbReference type="EMBL" id="QNF31696.1"/>
    </source>
</evidence>
<evidence type="ECO:0000313" key="13">
    <source>
        <dbReference type="Proteomes" id="UP000515237"/>
    </source>
</evidence>
<dbReference type="PRINTS" id="PR01264">
    <property type="entry name" value="MECHCHANNEL"/>
</dbReference>
<proteinExistence type="inferred from homology"/>
<keyword evidence="8 11" id="KW-0406">Ion transport</keyword>
<dbReference type="InterPro" id="IPR037673">
    <property type="entry name" value="MSC/AndL"/>
</dbReference>
<accession>A0A7G7G3G2</accession>
<dbReference type="PANTHER" id="PTHR30266">
    <property type="entry name" value="MECHANOSENSITIVE CHANNEL MSCL"/>
    <property type="match status" value="1"/>
</dbReference>
<dbReference type="PROSITE" id="PS01327">
    <property type="entry name" value="MSCL"/>
    <property type="match status" value="1"/>
</dbReference>
<dbReference type="Pfam" id="PF01741">
    <property type="entry name" value="MscL"/>
    <property type="match status" value="1"/>
</dbReference>
<dbReference type="GO" id="GO:0008381">
    <property type="term" value="F:mechanosensitive monoatomic ion channel activity"/>
    <property type="evidence" value="ECO:0007669"/>
    <property type="project" value="UniProtKB-UniRule"/>
</dbReference>
<evidence type="ECO:0000256" key="3">
    <source>
        <dbReference type="ARBA" id="ARBA00011255"/>
    </source>
</evidence>
<feature type="transmembrane region" description="Helical" evidence="11">
    <location>
        <begin position="83"/>
        <end position="101"/>
    </location>
</feature>
<dbReference type="Gene3D" id="1.10.1200.120">
    <property type="entry name" value="Large-conductance mechanosensitive channel, MscL, domain 1"/>
    <property type="match status" value="1"/>
</dbReference>
<evidence type="ECO:0000256" key="10">
    <source>
        <dbReference type="ARBA" id="ARBA00023303"/>
    </source>
</evidence>
<keyword evidence="10 11" id="KW-0407">Ion channel</keyword>
<comment type="similarity">
    <text evidence="2 11">Belongs to the MscL family.</text>
</comment>
<dbReference type="SUPFAM" id="SSF81330">
    <property type="entry name" value="Gated mechanosensitive channel"/>
    <property type="match status" value="1"/>
</dbReference>
<evidence type="ECO:0000256" key="8">
    <source>
        <dbReference type="ARBA" id="ARBA00023065"/>
    </source>
</evidence>
<dbReference type="NCBIfam" id="NF001843">
    <property type="entry name" value="PRK00567.1-4"/>
    <property type="match status" value="1"/>
</dbReference>
<comment type="subcellular location">
    <subcellularLocation>
        <location evidence="1 11">Cell membrane</location>
        <topology evidence="1 11">Multi-pass membrane protein</topology>
    </subcellularLocation>
</comment>
<evidence type="ECO:0000256" key="2">
    <source>
        <dbReference type="ARBA" id="ARBA00007254"/>
    </source>
</evidence>
<feature type="transmembrane region" description="Helical" evidence="11">
    <location>
        <begin position="12"/>
        <end position="33"/>
    </location>
</feature>
<dbReference type="InterPro" id="IPR036019">
    <property type="entry name" value="MscL_channel"/>
</dbReference>
<dbReference type="RefSeq" id="WP_185272483.1">
    <property type="nucleotide sequence ID" value="NZ_CP055156.1"/>
</dbReference>
<keyword evidence="7 11" id="KW-1133">Transmembrane helix</keyword>
<comment type="subunit">
    <text evidence="3 11">Homopentamer.</text>
</comment>
<dbReference type="NCBIfam" id="NF010557">
    <property type="entry name" value="PRK13952.1"/>
    <property type="match status" value="1"/>
</dbReference>
<dbReference type="GO" id="GO:0005886">
    <property type="term" value="C:plasma membrane"/>
    <property type="evidence" value="ECO:0007669"/>
    <property type="project" value="UniProtKB-SubCell"/>
</dbReference>
<name>A0A7G7G3G2_9BACT</name>
<dbReference type="PANTHER" id="PTHR30266:SF2">
    <property type="entry name" value="LARGE-CONDUCTANCE MECHANOSENSITIVE CHANNEL"/>
    <property type="match status" value="1"/>
</dbReference>
<dbReference type="AlphaFoldDB" id="A0A7G7G3G2"/>
<organism evidence="12 13">
    <name type="scientific">Adhaeribacter swui</name>
    <dbReference type="NCBI Taxonomy" id="2086471"/>
    <lineage>
        <taxon>Bacteria</taxon>
        <taxon>Pseudomonadati</taxon>
        <taxon>Bacteroidota</taxon>
        <taxon>Cytophagia</taxon>
        <taxon>Cytophagales</taxon>
        <taxon>Hymenobacteraceae</taxon>
        <taxon>Adhaeribacter</taxon>
    </lineage>
</organism>
<keyword evidence="13" id="KW-1185">Reference proteome</keyword>
<protein>
    <recommendedName>
        <fullName evidence="11">Large-conductance mechanosensitive channel</fullName>
    </recommendedName>
</protein>
<comment type="function">
    <text evidence="11">Channel that opens in response to stretch forces in the membrane lipid bilayer. May participate in the regulation of osmotic pressure changes within the cell.</text>
</comment>
<dbReference type="FunFam" id="1.10.1200.120:FF:000001">
    <property type="entry name" value="Large-conductance mechanosensitive channel"/>
    <property type="match status" value="1"/>
</dbReference>
<evidence type="ECO:0000256" key="6">
    <source>
        <dbReference type="ARBA" id="ARBA00022692"/>
    </source>
</evidence>
<sequence length="138" mass="14867">MSLLSEFKQFAVKGNVIDLAVGIIIGAAFGKIVTSLVNDILMPPIGLAIGGIDFKDLKYVLSEPIMEGGKVITEGASINYGNFIQSLVDFFIIALAIFALVKVINAMKRKEEAAPATPTPTKEELLLTDIRDILKSRS</sequence>
<keyword evidence="6 11" id="KW-0812">Transmembrane</keyword>
<dbReference type="Proteomes" id="UP000515237">
    <property type="component" value="Chromosome"/>
</dbReference>
<reference evidence="12 13" key="1">
    <citation type="journal article" date="2018" name="Int. J. Syst. Evol. Microbiol.">
        <title>Adhaeribacter swui sp. nov., isolated from wet mud.</title>
        <authorList>
            <person name="Kim D.U."/>
            <person name="Kim K.W."/>
            <person name="Kang M.S."/>
            <person name="Kim J.Y."/>
            <person name="Jang J.H."/>
            <person name="Kim M.K."/>
        </authorList>
    </citation>
    <scope>NUCLEOTIDE SEQUENCE [LARGE SCALE GENOMIC DNA]</scope>
    <source>
        <strain evidence="12 13">KCTC 52873</strain>
    </source>
</reference>
<evidence type="ECO:0000256" key="1">
    <source>
        <dbReference type="ARBA" id="ARBA00004651"/>
    </source>
</evidence>
<evidence type="ECO:0000256" key="11">
    <source>
        <dbReference type="HAMAP-Rule" id="MF_00115"/>
    </source>
</evidence>
<dbReference type="EMBL" id="CP055156">
    <property type="protein sequence ID" value="QNF31696.1"/>
    <property type="molecule type" value="Genomic_DNA"/>
</dbReference>
<evidence type="ECO:0000256" key="7">
    <source>
        <dbReference type="ARBA" id="ARBA00022989"/>
    </source>
</evidence>
<evidence type="ECO:0000256" key="9">
    <source>
        <dbReference type="ARBA" id="ARBA00023136"/>
    </source>
</evidence>
<dbReference type="NCBIfam" id="TIGR00220">
    <property type="entry name" value="mscL"/>
    <property type="match status" value="1"/>
</dbReference>
<dbReference type="InterPro" id="IPR019823">
    <property type="entry name" value="Mechanosensitive_channel_CS"/>
</dbReference>
<evidence type="ECO:0000256" key="4">
    <source>
        <dbReference type="ARBA" id="ARBA00022448"/>
    </source>
</evidence>
<keyword evidence="4 11" id="KW-0813">Transport</keyword>
<dbReference type="InterPro" id="IPR001185">
    <property type="entry name" value="MS_channel"/>
</dbReference>
<dbReference type="KEGG" id="aswu:HUW51_02760"/>
<gene>
    <name evidence="11 12" type="primary">mscL</name>
    <name evidence="12" type="ORF">HUW51_02760</name>
</gene>
<keyword evidence="5 11" id="KW-1003">Cell membrane</keyword>
<keyword evidence="9 11" id="KW-0472">Membrane</keyword>
<dbReference type="HAMAP" id="MF_00115">
    <property type="entry name" value="MscL"/>
    <property type="match status" value="1"/>
</dbReference>
<evidence type="ECO:0000256" key="5">
    <source>
        <dbReference type="ARBA" id="ARBA00022475"/>
    </source>
</evidence>